<gene>
    <name evidence="1" type="ORF">OL497_00020</name>
</gene>
<comment type="caution">
    <text evidence="1">The sequence shown here is derived from an EMBL/GenBank/DDBJ whole genome shotgun (WGS) entry which is preliminary data.</text>
</comment>
<evidence type="ECO:0000313" key="1">
    <source>
        <dbReference type="EMBL" id="MCW3482263.1"/>
    </source>
</evidence>
<dbReference type="PROSITE" id="PS51257">
    <property type="entry name" value="PROKAR_LIPOPROTEIN"/>
    <property type="match status" value="1"/>
</dbReference>
<sequence>MKKICYQFILLLIAVGIVSCNRHIYVPNTVNVPLLKEKHEFKASISPTNLQTAFALTDNLAIMANGQYVYRFDFSDRSDEQGLFVDNQTRGGVVEGAIGFFKPFGPKKQMVFDAFAGYGMGSFKTFTIDKNDNPDANANDYLLKNRFSKVFIQPSIGFVHPVVEAAFSSRFSMLNFYNNTIGPKAFENDATGKSNFQHINSQSNFFYEPAFTFRVGYKYVKFQLQLQASIPITNSDYREYKLNEFFQPLAFGMGASIDIARWYHQIGKK</sequence>
<evidence type="ECO:0008006" key="3">
    <source>
        <dbReference type="Google" id="ProtNLM"/>
    </source>
</evidence>
<keyword evidence="2" id="KW-1185">Reference proteome</keyword>
<organism evidence="1 2">
    <name type="scientific">Chitinophaga nivalis</name>
    <dbReference type="NCBI Taxonomy" id="2991709"/>
    <lineage>
        <taxon>Bacteria</taxon>
        <taxon>Pseudomonadati</taxon>
        <taxon>Bacteroidota</taxon>
        <taxon>Chitinophagia</taxon>
        <taxon>Chitinophagales</taxon>
        <taxon>Chitinophagaceae</taxon>
        <taxon>Chitinophaga</taxon>
    </lineage>
</organism>
<dbReference type="RefSeq" id="WP_264726486.1">
    <property type="nucleotide sequence ID" value="NZ_JAPDNR010000001.1"/>
</dbReference>
<name>A0ABT3IE75_9BACT</name>
<dbReference type="EMBL" id="JAPDNS010000001">
    <property type="protein sequence ID" value="MCW3482263.1"/>
    <property type="molecule type" value="Genomic_DNA"/>
</dbReference>
<proteinExistence type="predicted"/>
<reference evidence="1 2" key="1">
    <citation type="submission" date="2022-10" db="EMBL/GenBank/DDBJ databases">
        <title>Chitinophaga nivalis PC15 sp. nov., isolated from Pyeongchang county, South Korea.</title>
        <authorList>
            <person name="Trinh H.N."/>
        </authorList>
    </citation>
    <scope>NUCLEOTIDE SEQUENCE [LARGE SCALE GENOMIC DNA]</scope>
    <source>
        <strain evidence="1 2">PC14</strain>
    </source>
</reference>
<protein>
    <recommendedName>
        <fullName evidence="3">Outer membrane protein beta-barrel domain-containing protein</fullName>
    </recommendedName>
</protein>
<dbReference type="Proteomes" id="UP001207742">
    <property type="component" value="Unassembled WGS sequence"/>
</dbReference>
<accession>A0ABT3IE75</accession>
<evidence type="ECO:0000313" key="2">
    <source>
        <dbReference type="Proteomes" id="UP001207742"/>
    </source>
</evidence>